<evidence type="ECO:0000259" key="2">
    <source>
        <dbReference type="PROSITE" id="PS50056"/>
    </source>
</evidence>
<dbReference type="PROSITE" id="PS50056">
    <property type="entry name" value="TYR_PHOSPHATASE_2"/>
    <property type="match status" value="1"/>
</dbReference>
<evidence type="ECO:0000313" key="3">
    <source>
        <dbReference type="EMBL" id="WMW64657.1"/>
    </source>
</evidence>
<evidence type="ECO:0000313" key="4">
    <source>
        <dbReference type="Proteomes" id="UP001180616"/>
    </source>
</evidence>
<dbReference type="Pfam" id="PF22785">
    <property type="entry name" value="Tc-R-P"/>
    <property type="match status" value="1"/>
</dbReference>
<keyword evidence="1" id="KW-0472">Membrane</keyword>
<dbReference type="InterPro" id="IPR000387">
    <property type="entry name" value="Tyr_Pase_dom"/>
</dbReference>
<keyword evidence="1" id="KW-1133">Transmembrane helix</keyword>
<feature type="transmembrane region" description="Helical" evidence="1">
    <location>
        <begin position="17"/>
        <end position="36"/>
    </location>
</feature>
<dbReference type="PROSITE" id="PS00383">
    <property type="entry name" value="TYR_PHOSPHATASE_1"/>
    <property type="match status" value="1"/>
</dbReference>
<organism evidence="3 4">
    <name type="scientific">Nitratidesulfovibrio liaohensis</name>
    <dbReference type="NCBI Taxonomy" id="2604158"/>
    <lineage>
        <taxon>Bacteria</taxon>
        <taxon>Pseudomonadati</taxon>
        <taxon>Thermodesulfobacteriota</taxon>
        <taxon>Desulfovibrionia</taxon>
        <taxon>Desulfovibrionales</taxon>
        <taxon>Desulfovibrionaceae</taxon>
        <taxon>Nitratidesulfovibrio</taxon>
    </lineage>
</organism>
<dbReference type="Proteomes" id="UP001180616">
    <property type="component" value="Chromosome"/>
</dbReference>
<feature type="domain" description="Tyrosine specific protein phosphatases" evidence="2">
    <location>
        <begin position="129"/>
        <end position="164"/>
    </location>
</feature>
<reference evidence="3" key="1">
    <citation type="submission" date="2023-09" db="EMBL/GenBank/DDBJ databases">
        <authorList>
            <consortium name="CW5 consortium"/>
            <person name="Lu C.-W."/>
        </authorList>
    </citation>
    <scope>NUCLEOTIDE SEQUENCE</scope>
    <source>
        <strain evidence="3">KPS</strain>
    </source>
</reference>
<dbReference type="SUPFAM" id="SSF52799">
    <property type="entry name" value="(Phosphotyrosine protein) phosphatases II"/>
    <property type="match status" value="1"/>
</dbReference>
<keyword evidence="4" id="KW-1185">Reference proteome</keyword>
<dbReference type="RefSeq" id="WP_309540734.1">
    <property type="nucleotide sequence ID" value="NZ_CP133659.1"/>
</dbReference>
<dbReference type="InterPro" id="IPR016130">
    <property type="entry name" value="Tyr_Pase_AS"/>
</dbReference>
<gene>
    <name evidence="3" type="ORF">KPS_002710</name>
</gene>
<sequence>MQSAGQKARLARQAAKGAMCLLAMLAVMAGSFYLYLRATDNLHVLATDRVYRSAQMTPQVLSREIEVRGIKSILNLRGRKEKSVWFRDELAVTGQRGVMHVDYALSAVRPVSIQQLDEILAVMDTLPQPILVHCEGGADRTGLVAAVWAFARAGLPPETAYRQLSLRYGHFPYLWSGTWVMDESYWAYVNHKQHAMN</sequence>
<dbReference type="Gene3D" id="3.90.190.10">
    <property type="entry name" value="Protein tyrosine phosphatase superfamily"/>
    <property type="match status" value="1"/>
</dbReference>
<proteinExistence type="predicted"/>
<dbReference type="EMBL" id="CP133659">
    <property type="protein sequence ID" value="WMW64657.1"/>
    <property type="molecule type" value="Genomic_DNA"/>
</dbReference>
<dbReference type="InterPro" id="IPR029021">
    <property type="entry name" value="Prot-tyrosine_phosphatase-like"/>
</dbReference>
<accession>A0ABY9R0F3</accession>
<evidence type="ECO:0000256" key="1">
    <source>
        <dbReference type="SAM" id="Phobius"/>
    </source>
</evidence>
<name>A0ABY9R0F3_9BACT</name>
<keyword evidence="1" id="KW-0812">Transmembrane</keyword>
<protein>
    <submittedName>
        <fullName evidence="3">Tyrosine-protein phosphatase</fullName>
    </submittedName>
</protein>